<comment type="caution">
    <text evidence="1">The sequence shown here is derived from an EMBL/GenBank/DDBJ whole genome shotgun (WGS) entry which is preliminary data.</text>
</comment>
<organism evidence="1 2">
    <name type="scientific">Kribbella deserti</name>
    <dbReference type="NCBI Taxonomy" id="1926257"/>
    <lineage>
        <taxon>Bacteria</taxon>
        <taxon>Bacillati</taxon>
        <taxon>Actinomycetota</taxon>
        <taxon>Actinomycetes</taxon>
        <taxon>Propionibacteriales</taxon>
        <taxon>Kribbellaceae</taxon>
        <taxon>Kribbella</taxon>
    </lineage>
</organism>
<dbReference type="EMBL" id="JBHLTC010000005">
    <property type="protein sequence ID" value="MFC0623240.1"/>
    <property type="molecule type" value="Genomic_DNA"/>
</dbReference>
<feature type="non-terminal residue" evidence="1">
    <location>
        <position position="1"/>
    </location>
</feature>
<sequence>KASADQLAKAERGVKDAMDRVAKASDAQRDAIQDLLDQKQAAIDMARQISEGLQQGGNIGDLFGRSGTAKGTLFDLQQQGRDVAQFGSRISRLRAAGLDEDLIQQLIGKGATEGGEAAQSILDAGKGMVDALNKAQAELEKQANAIGANSADVLYGKTIPKLQARAGGGPVEPFNDYLVGELGPEILTMGRRPGWVHSNQASKQYIRGWAGSNSGGGGATTYVENHQHNTFNGMSMNEADRIAQRANSKLQLMGKTW</sequence>
<reference evidence="1 2" key="1">
    <citation type="submission" date="2024-09" db="EMBL/GenBank/DDBJ databases">
        <authorList>
            <person name="Sun Q."/>
            <person name="Mori K."/>
        </authorList>
    </citation>
    <scope>NUCLEOTIDE SEQUENCE [LARGE SCALE GENOMIC DNA]</scope>
    <source>
        <strain evidence="1 2">CGMCC 1.15906</strain>
    </source>
</reference>
<evidence type="ECO:0000313" key="1">
    <source>
        <dbReference type="EMBL" id="MFC0623240.1"/>
    </source>
</evidence>
<protein>
    <recommendedName>
        <fullName evidence="3">Phage tail tape measure protein</fullName>
    </recommendedName>
</protein>
<name>A0ABV6QF20_9ACTN</name>
<gene>
    <name evidence="1" type="ORF">ACFFGN_04155</name>
</gene>
<proteinExistence type="predicted"/>
<accession>A0ABV6QF20</accession>
<dbReference type="RefSeq" id="WP_380043938.1">
    <property type="nucleotide sequence ID" value="NZ_JBHLTC010000005.1"/>
</dbReference>
<evidence type="ECO:0008006" key="3">
    <source>
        <dbReference type="Google" id="ProtNLM"/>
    </source>
</evidence>
<keyword evidence="2" id="KW-1185">Reference proteome</keyword>
<dbReference type="Proteomes" id="UP001589890">
    <property type="component" value="Unassembled WGS sequence"/>
</dbReference>
<evidence type="ECO:0000313" key="2">
    <source>
        <dbReference type="Proteomes" id="UP001589890"/>
    </source>
</evidence>